<accession>E8U6E2</accession>
<protein>
    <submittedName>
        <fullName evidence="2">Uncharacterized protein</fullName>
    </submittedName>
</protein>
<evidence type="ECO:0000256" key="1">
    <source>
        <dbReference type="SAM" id="Phobius"/>
    </source>
</evidence>
<dbReference type="eggNOG" id="COG1721">
    <property type="taxonomic scope" value="Bacteria"/>
</dbReference>
<sequence>MTGLTRPVRAPAWLRRLPVQPTRFGLAFAALTLLTFIGCVNYQLSLGYFLTFLLGGVWVVSAGEAWRAARLARADVRAGPDVFAGDDATFPVRGQPGSVARAGGALAPLDEYGAGVLQVPTDARGLLHLRGVCVDVTDPLGLWTASASIPANGAVTVYPRPEVNAPDPPGPALQAGGSGTLRARGDEEFAGLREYRPGDSRRRVSWRHATRPGGGLLVREYDAPATPDVQLRWTDTPAHLGTEGRLSRLSAWVVRAGTAGRPFTLVLPDGTVGPGSGEAHAARCLARLAVHGTAGLAAEDGV</sequence>
<proteinExistence type="predicted"/>
<dbReference type="PANTHER" id="PTHR34351">
    <property type="entry name" value="SLR1927 PROTEIN-RELATED"/>
    <property type="match status" value="1"/>
</dbReference>
<dbReference type="STRING" id="709986.Deima_0978"/>
<dbReference type="RefSeq" id="WP_013556136.1">
    <property type="nucleotide sequence ID" value="NC_014958.1"/>
</dbReference>
<dbReference type="OrthoDB" id="9778037at2"/>
<dbReference type="KEGG" id="dmr:Deima_0978"/>
<evidence type="ECO:0000313" key="2">
    <source>
        <dbReference type="EMBL" id="ADV66631.1"/>
    </source>
</evidence>
<gene>
    <name evidence="2" type="ordered locus">Deima_0978</name>
</gene>
<keyword evidence="1" id="KW-0812">Transmembrane</keyword>
<keyword evidence="3" id="KW-1185">Reference proteome</keyword>
<reference evidence="3" key="2">
    <citation type="submission" date="2011-01" db="EMBL/GenBank/DDBJ databases">
        <title>The complete genome of Deinococcus maricopensis DSM 21211.</title>
        <authorList>
            <consortium name="US DOE Joint Genome Institute (JGI-PGF)"/>
            <person name="Lucas S."/>
            <person name="Copeland A."/>
            <person name="Lapidus A."/>
            <person name="Goodwin L."/>
            <person name="Pitluck S."/>
            <person name="Kyrpides N."/>
            <person name="Mavromatis K."/>
            <person name="Pagani I."/>
            <person name="Ivanova N."/>
            <person name="Ovchinnikova G."/>
            <person name="Zeytun A."/>
            <person name="Detter J.C."/>
            <person name="Han C."/>
            <person name="Land M."/>
            <person name="Hauser L."/>
            <person name="Markowitz V."/>
            <person name="Cheng J.-F."/>
            <person name="Hugenholtz P."/>
            <person name="Woyke T."/>
            <person name="Wu D."/>
            <person name="Pukall R."/>
            <person name="Gehrich-Schroeter G."/>
            <person name="Brambilla E."/>
            <person name="Klenk H.-P."/>
            <person name="Eisen J.A."/>
        </authorList>
    </citation>
    <scope>NUCLEOTIDE SEQUENCE [LARGE SCALE GENOMIC DNA]</scope>
    <source>
        <strain evidence="3">DSM 21211 / LMG 22137 / NRRL B-23946 / LB-34</strain>
    </source>
</reference>
<dbReference type="Proteomes" id="UP000008635">
    <property type="component" value="Chromosome"/>
</dbReference>
<reference evidence="2 3" key="1">
    <citation type="journal article" date="2011" name="Stand. Genomic Sci.">
        <title>Complete genome sequence of Deinococcus maricopensis type strain (LB-34).</title>
        <authorList>
            <person name="Pukall R."/>
            <person name="Zeytun A."/>
            <person name="Lucas S."/>
            <person name="Lapidus A."/>
            <person name="Hammon N."/>
            <person name="Deshpande S."/>
            <person name="Nolan M."/>
            <person name="Cheng J.F."/>
            <person name="Pitluck S."/>
            <person name="Liolios K."/>
            <person name="Pagani I."/>
            <person name="Mikhailova N."/>
            <person name="Ivanova N."/>
            <person name="Mavromatis K."/>
            <person name="Pati A."/>
            <person name="Tapia R."/>
            <person name="Han C."/>
            <person name="Goodwin L."/>
            <person name="Chen A."/>
            <person name="Palaniappan K."/>
            <person name="Land M."/>
            <person name="Hauser L."/>
            <person name="Chang Y.J."/>
            <person name="Jeffries C.D."/>
            <person name="Brambilla E.M."/>
            <person name="Rohde M."/>
            <person name="Goker M."/>
            <person name="Detter J.C."/>
            <person name="Woyke T."/>
            <person name="Bristow J."/>
            <person name="Eisen J.A."/>
            <person name="Markowitz V."/>
            <person name="Hugenholtz P."/>
            <person name="Kyrpides N.C."/>
            <person name="Klenk H.P."/>
        </authorList>
    </citation>
    <scope>NUCLEOTIDE SEQUENCE [LARGE SCALE GENOMIC DNA]</scope>
    <source>
        <strain evidence="3">DSM 21211 / LMG 22137 / NRRL B-23946 / LB-34</strain>
    </source>
</reference>
<dbReference type="HOGENOM" id="CLU_054568_0_1_0"/>
<name>E8U6E2_DEIML</name>
<dbReference type="AlphaFoldDB" id="E8U6E2"/>
<organism evidence="2 3">
    <name type="scientific">Deinococcus maricopensis (strain DSM 21211 / LMG 22137 / NRRL B-23946 / LB-34)</name>
    <dbReference type="NCBI Taxonomy" id="709986"/>
    <lineage>
        <taxon>Bacteria</taxon>
        <taxon>Thermotogati</taxon>
        <taxon>Deinococcota</taxon>
        <taxon>Deinococci</taxon>
        <taxon>Deinococcales</taxon>
        <taxon>Deinococcaceae</taxon>
        <taxon>Deinococcus</taxon>
    </lineage>
</organism>
<evidence type="ECO:0000313" key="3">
    <source>
        <dbReference type="Proteomes" id="UP000008635"/>
    </source>
</evidence>
<keyword evidence="1" id="KW-0472">Membrane</keyword>
<keyword evidence="1" id="KW-1133">Transmembrane helix</keyword>
<dbReference type="PANTHER" id="PTHR34351:SF1">
    <property type="entry name" value="SLR1927 PROTEIN"/>
    <property type="match status" value="1"/>
</dbReference>
<dbReference type="EMBL" id="CP002454">
    <property type="protein sequence ID" value="ADV66631.1"/>
    <property type="molecule type" value="Genomic_DNA"/>
</dbReference>
<feature type="transmembrane region" description="Helical" evidence="1">
    <location>
        <begin position="24"/>
        <end position="43"/>
    </location>
</feature>